<feature type="compositionally biased region" description="Acidic residues" evidence="2">
    <location>
        <begin position="635"/>
        <end position="652"/>
    </location>
</feature>
<feature type="coiled-coil region" evidence="1">
    <location>
        <begin position="459"/>
        <end position="489"/>
    </location>
</feature>
<dbReference type="EMBL" id="LSRX01001343">
    <property type="protein sequence ID" value="OLP80810.1"/>
    <property type="molecule type" value="Genomic_DNA"/>
</dbReference>
<dbReference type="Pfam" id="PF07727">
    <property type="entry name" value="RVT_2"/>
    <property type="match status" value="1"/>
</dbReference>
<evidence type="ECO:0000259" key="3">
    <source>
        <dbReference type="Pfam" id="PF07727"/>
    </source>
</evidence>
<keyword evidence="1" id="KW-0175">Coiled coil</keyword>
<accession>A0A1Q9CD09</accession>
<feature type="coiled-coil region" evidence="1">
    <location>
        <begin position="226"/>
        <end position="306"/>
    </location>
</feature>
<comment type="caution">
    <text evidence="4">The sequence shown here is derived from an EMBL/GenBank/DDBJ whole genome shotgun (WGS) entry which is preliminary data.</text>
</comment>
<gene>
    <name evidence="4" type="ORF">AK812_SmicGene38725</name>
</gene>
<sequence length="2075" mass="233012">MDTVAAIEDVSPIVKAIEDSPTTVNEPTQGDQGGVALAQLRAQMEASQFAQQMYHQSEMQRQDNIIQALVEKINFLRQEDEGSTIRIQELERQRDVAQQAMEHMNQVNQSLQSDYTHALRNMDEQMQITRRQDEQVAEHLQQELYVLRSEAATTVVELEERVNSDEFKMAKEYEKLTHELHEQARTNMGLRSKVSETEFSVASANEYLQIVMNEKSAAVAGERMTVMALQEEQYDLRRRLANSEERQEDAMREVREAHQRLQHVEDNARQNLPTMHEELHELRRMLRQQEEANSRMRSEYEMSEEATRERFAPRAPHFSFQSTPSECFAPDVPASSSKCVIQTPIERGTDVRDVRDEQLRAEARAERDEQLRELLGDMGMNRRSSSSSTNVQRDEKGREDHANDAAIAKIVEDDIRQADSAAQDIATSSRSVGERLANVQSSSSSSRTDDYDARIRKLEHRFLAQMEEMQREIDQAKEAEQRLRVDRDEWRLMAEDMQARRHDDDEEEEDEEDDENDEPAASGESHPVPSGGSDGGSPGDGPRRRRGDPDPGGGGDDDDDHDDPEITDVKISRREADKVIVPPFPTVTHLDNWMAQCIANVLSACADPSQEEWLCRAWNPLAPAISKRVKHFADDESDVESIDSDVDSDCSTDDERPGLVSPTRKSDKRRVSFEKGTNFKSSNPRKSYKEQGEEIVKINMKRFLADEKRANAVEFAKHKARLKAQIFVDMINDGKSGDRIAHLREPGTSKVVEVAFYDGEDELWVNKLNDHDSRKIIERGSFKCMVQPVHIRKKIKFLMDTGCGHDLISQKKIQKHELETLVASEPISFQTANGITESDLMSNFSTDSFEEPINAYVLDDTPSVLSVGKRCMNQNYGFIWPPGREPFMINPEGKKIVLFVKGDIPYVRAGSNKSLAHDDVEATTIFQIFKDAQEGSLVDTDSGVTAKAIPGEVEADDDEDAEHERPAEPDPGEVPAEEVPEAEAGRPPDPPGGGGVGDIPVADDEREIEVEGEGVPARKAKVGTLKAEANTLAHLCTHRYRNPYCESCIRAKMKHFRTKRGAFQRELKAWGDLLTFDFVDMRRAADAGVGIDDGAREILVVRDIATRMIAHGKVAMGYSDVALEFDAAMKELRIPLDHSLPGLPKNNSLAERTNQEIINTVATALLHAGLPAQYWPFALNCVVQNLNIEDVEGDGHSAWKNMTGEEFKGKAIPFGAKVYFKPTDTREKTYSHKFDPKGIPGVFAGYVVTVGQGWSRKYRVWDMKEFANVNLSMDAAVPRRLAQPYQTEVVFFPKEITFPLKAEYERMNETLEGLKDNVDLAGKEIKDIGDDDDDRPGGPSGGGGGNDDDDDKPPPDPGEDPDLADVELSGAEDDLVEGIDEGSALDAIGDRILQRAEEDAARAADLPPLPPPAHPPCASDAGRRPLGGVGPSGRLVPEGDDIDPGEIIKILKEKKLAPEEIEHWSKGVKGDGKVYLNDDGEACKVDKRGVPYKVGIDGRRSLPSRRPKHLYSPEEWKKLGEPEKKAAYKKDKRDKAKAAKKDRKKAAVGKKALSKVIDGMIFPKIVQCKNIDLELNDYHEDEGWSWARELSNAYAQHEFLKDVIPAAPAHMVFNEDWIPAMPCTTLIPHEHRVKNSGVGSCYNAMVTRPVTRKEMVNNPKAMEAFMKEWKGLWDQEVFDFSTTREYDDVIAEAKKKGEKVHMARVHGLIYEKNYQLKEDDPARKFKGRGVLLGDQVKDQNMEAALFQDLGNSPATFDASRWADYYGCLPGNDVQMADAIQAYIQAKLSGTPCWVELPDEAWHPSANRHKFRRPACRLVKALYGHPDAGTMWEQHCHTAVQKVGFKPLGDEWPSLYFHPEMKLLLVIYVDDLKMAGPTANLPKGWNMLRKELRLEEETPLGLYLGCRISKGEAVLHDKTKVQTVTYDMETYLEMTVKKYCDVTEYDSAKFKTVPSPSPAEETKNHPARAPAQSGKSHRCTWCGHTMPVDADGRLIPPPPVPKAPVEEEVTEANRGMLAPQAASILMKLLYAARICRFDLLRSINNLARKITKWTKKEDALLHHLMAYYQGHGSYIT</sequence>
<name>A0A1Q9CD09_SYMMI</name>
<organism evidence="4 5">
    <name type="scientific">Symbiodinium microadriaticum</name>
    <name type="common">Dinoflagellate</name>
    <name type="synonym">Zooxanthella microadriatica</name>
    <dbReference type="NCBI Taxonomy" id="2951"/>
    <lineage>
        <taxon>Eukaryota</taxon>
        <taxon>Sar</taxon>
        <taxon>Alveolata</taxon>
        <taxon>Dinophyceae</taxon>
        <taxon>Suessiales</taxon>
        <taxon>Symbiodiniaceae</taxon>
        <taxon>Symbiodinium</taxon>
    </lineage>
</organism>
<dbReference type="CDD" id="cd00303">
    <property type="entry name" value="retropepsin_like"/>
    <property type="match status" value="1"/>
</dbReference>
<feature type="compositionally biased region" description="Basic and acidic residues" evidence="2">
    <location>
        <begin position="392"/>
        <end position="403"/>
    </location>
</feature>
<feature type="region of interest" description="Disordered" evidence="2">
    <location>
        <begin position="496"/>
        <end position="574"/>
    </location>
</feature>
<protein>
    <recommendedName>
        <fullName evidence="3">Reverse transcriptase Ty1/copia-type domain-containing protein</fullName>
    </recommendedName>
</protein>
<feature type="region of interest" description="Disordered" evidence="2">
    <location>
        <begin position="421"/>
        <end position="452"/>
    </location>
</feature>
<evidence type="ECO:0000256" key="2">
    <source>
        <dbReference type="SAM" id="MobiDB-lite"/>
    </source>
</evidence>
<keyword evidence="5" id="KW-1185">Reference proteome</keyword>
<feature type="region of interest" description="Disordered" evidence="2">
    <location>
        <begin position="1950"/>
        <end position="1975"/>
    </location>
</feature>
<dbReference type="InterPro" id="IPR013103">
    <property type="entry name" value="RVT_2"/>
</dbReference>
<feature type="coiled-coil region" evidence="1">
    <location>
        <begin position="59"/>
        <end position="107"/>
    </location>
</feature>
<feature type="region of interest" description="Disordered" evidence="2">
    <location>
        <begin position="374"/>
        <end position="403"/>
    </location>
</feature>
<feature type="domain" description="Reverse transcriptase Ty1/copia-type" evidence="3">
    <location>
        <begin position="1809"/>
        <end position="1909"/>
    </location>
</feature>
<dbReference type="OrthoDB" id="413361at2759"/>
<feature type="compositionally biased region" description="Acidic residues" evidence="2">
    <location>
        <begin position="504"/>
        <end position="518"/>
    </location>
</feature>
<dbReference type="Proteomes" id="UP000186817">
    <property type="component" value="Unassembled WGS sequence"/>
</dbReference>
<dbReference type="InterPro" id="IPR012337">
    <property type="entry name" value="RNaseH-like_sf"/>
</dbReference>
<proteinExistence type="predicted"/>
<feature type="region of interest" description="Disordered" evidence="2">
    <location>
        <begin position="1325"/>
        <end position="1365"/>
    </location>
</feature>
<evidence type="ECO:0000313" key="5">
    <source>
        <dbReference type="Proteomes" id="UP000186817"/>
    </source>
</evidence>
<evidence type="ECO:0000313" key="4">
    <source>
        <dbReference type="EMBL" id="OLP80810.1"/>
    </source>
</evidence>
<feature type="compositionally biased region" description="Acidic residues" evidence="2">
    <location>
        <begin position="1346"/>
        <end position="1365"/>
    </location>
</feature>
<evidence type="ECO:0000256" key="1">
    <source>
        <dbReference type="SAM" id="Coils"/>
    </source>
</evidence>
<feature type="region of interest" description="Disordered" evidence="2">
    <location>
        <begin position="1398"/>
        <end position="1442"/>
    </location>
</feature>
<feature type="compositionally biased region" description="Basic and acidic residues" evidence="2">
    <location>
        <begin position="1511"/>
        <end position="1539"/>
    </location>
</feature>
<dbReference type="SUPFAM" id="SSF53098">
    <property type="entry name" value="Ribonuclease H-like"/>
    <property type="match status" value="1"/>
</dbReference>
<feature type="region of interest" description="Disordered" evidence="2">
    <location>
        <begin position="950"/>
        <end position="1000"/>
    </location>
</feature>
<feature type="compositionally biased region" description="Polar residues" evidence="2">
    <location>
        <begin position="382"/>
        <end position="391"/>
    </location>
</feature>
<feature type="region of interest" description="Disordered" evidence="2">
    <location>
        <begin position="633"/>
        <end position="691"/>
    </location>
</feature>
<feature type="compositionally biased region" description="Acidic residues" evidence="2">
    <location>
        <begin position="555"/>
        <end position="566"/>
    </location>
</feature>
<feature type="region of interest" description="Disordered" evidence="2">
    <location>
        <begin position="1496"/>
        <end position="1544"/>
    </location>
</feature>
<reference evidence="4 5" key="1">
    <citation type="submission" date="2016-02" db="EMBL/GenBank/DDBJ databases">
        <title>Genome analysis of coral dinoflagellate symbionts highlights evolutionary adaptations to a symbiotic lifestyle.</title>
        <authorList>
            <person name="Aranda M."/>
            <person name="Li Y."/>
            <person name="Liew Y.J."/>
            <person name="Baumgarten S."/>
            <person name="Simakov O."/>
            <person name="Wilson M."/>
            <person name="Piel J."/>
            <person name="Ashoor H."/>
            <person name="Bougouffa S."/>
            <person name="Bajic V.B."/>
            <person name="Ryu T."/>
            <person name="Ravasi T."/>
            <person name="Bayer T."/>
            <person name="Micklem G."/>
            <person name="Kim H."/>
            <person name="Bhak J."/>
            <person name="Lajeunesse T.C."/>
            <person name="Voolstra C.R."/>
        </authorList>
    </citation>
    <scope>NUCLEOTIDE SEQUENCE [LARGE SCALE GENOMIC DNA]</scope>
    <source>
        <strain evidence="4 5">CCMP2467</strain>
    </source>
</reference>